<dbReference type="PRINTS" id="PR00929">
    <property type="entry name" value="ATHOOK"/>
</dbReference>
<evidence type="ECO:0000313" key="2">
    <source>
        <dbReference type="EMBL" id="KAK0651478.1"/>
    </source>
</evidence>
<feature type="compositionally biased region" description="Polar residues" evidence="1">
    <location>
        <begin position="75"/>
        <end position="86"/>
    </location>
</feature>
<feature type="compositionally biased region" description="Basic and acidic residues" evidence="1">
    <location>
        <begin position="436"/>
        <end position="447"/>
    </location>
</feature>
<organism evidence="2 3">
    <name type="scientific">Cercophora newfieldiana</name>
    <dbReference type="NCBI Taxonomy" id="92897"/>
    <lineage>
        <taxon>Eukaryota</taxon>
        <taxon>Fungi</taxon>
        <taxon>Dikarya</taxon>
        <taxon>Ascomycota</taxon>
        <taxon>Pezizomycotina</taxon>
        <taxon>Sordariomycetes</taxon>
        <taxon>Sordariomycetidae</taxon>
        <taxon>Sordariales</taxon>
        <taxon>Lasiosphaeriaceae</taxon>
        <taxon>Cercophora</taxon>
    </lineage>
</organism>
<dbReference type="InterPro" id="IPR017956">
    <property type="entry name" value="AT_hook_DNA-bd_motif"/>
</dbReference>
<dbReference type="AlphaFoldDB" id="A0AA39YF43"/>
<protein>
    <submittedName>
        <fullName evidence="2">Uncharacterized protein</fullName>
    </submittedName>
</protein>
<feature type="region of interest" description="Disordered" evidence="1">
    <location>
        <begin position="291"/>
        <end position="310"/>
    </location>
</feature>
<feature type="compositionally biased region" description="Basic and acidic residues" evidence="1">
    <location>
        <begin position="23"/>
        <end position="47"/>
    </location>
</feature>
<gene>
    <name evidence="2" type="ORF">B0T16DRAFT_404012</name>
</gene>
<feature type="compositionally biased region" description="Polar residues" evidence="1">
    <location>
        <begin position="187"/>
        <end position="196"/>
    </location>
</feature>
<feature type="compositionally biased region" description="Polar residues" evidence="1">
    <location>
        <begin position="50"/>
        <end position="62"/>
    </location>
</feature>
<dbReference type="EMBL" id="JAULSV010000002">
    <property type="protein sequence ID" value="KAK0651478.1"/>
    <property type="molecule type" value="Genomic_DNA"/>
</dbReference>
<accession>A0AA39YF43</accession>
<sequence>MAPRREILDSEDEGSDFSPIKEAVGENLDHLNRDAHGEDQDQPHVEPQDDITNTSSLKSTDPSFFRRVYEEQRVISHNKNNVSNQGPAPEADMSLSQPMSQPKGSSSLTSIADPGMTRQPRKPRDATKTDIVDLNLTQLTTPKREVTKGNVDPWEVPSSPLPNLGVGSASKSASKELKTYGKRKRISQQSASSQPSHDPYDFPSTADPSPARTTKKTKRGMQSPLPTLGEDSSPVMLVPRTEEEGSSARRSARKKRPSLRSLGQDSVIPETGLYVTPSALTASQKQQYQLVSLSSDPGQEALEPALPVMPLKSSMATTIAYSTPSRFGSSARRAEPPTAAEPDPLPSTADPYAFPSTAGPEVPSEPIAQHEPSSSPDVIAEEPRRAKRGKPKKPPLETRSTRKRKSAEYQSNQLNDNEDGGRTELDGTPVKRSGRKRQETQKSREDDVPPPSPVDEDSVQHLPLSPTQDNTYAPNPDTENNFVPLEGDEDYMPEAPIQAPTQAPKKRGRKRKEAVVEDEVDEFVPETNPVSEPVVEQEPPTKKRRGRPRKSALPDPDIPAPELPNGDGIEPPAPPPSTAKPGRRGRKKKEEVAKSPEYVVEEVEKKVEPEPEADPALGEASQNSRLSARKTEINASDDDDDDYDIDGDTKENETSTKAVVTPPKAEVVEKKEVKKAAPVISQTAAPKVPLRVGLSKKSRIAPLLRIIRK</sequence>
<comment type="caution">
    <text evidence="2">The sequence shown here is derived from an EMBL/GenBank/DDBJ whole genome shotgun (WGS) entry which is preliminary data.</text>
</comment>
<feature type="compositionally biased region" description="Polar residues" evidence="1">
    <location>
        <begin position="465"/>
        <end position="481"/>
    </location>
</feature>
<reference evidence="2" key="1">
    <citation type="submission" date="2023-06" db="EMBL/GenBank/DDBJ databases">
        <title>Genome-scale phylogeny and comparative genomics of the fungal order Sordariales.</title>
        <authorList>
            <consortium name="Lawrence Berkeley National Laboratory"/>
            <person name="Hensen N."/>
            <person name="Bonometti L."/>
            <person name="Westerberg I."/>
            <person name="Brannstrom I.O."/>
            <person name="Guillou S."/>
            <person name="Cros-Aarteil S."/>
            <person name="Calhoun S."/>
            <person name="Haridas S."/>
            <person name="Kuo A."/>
            <person name="Mondo S."/>
            <person name="Pangilinan J."/>
            <person name="Riley R."/>
            <person name="Labutti K."/>
            <person name="Andreopoulos B."/>
            <person name="Lipzen A."/>
            <person name="Chen C."/>
            <person name="Yanf M."/>
            <person name="Daum C."/>
            <person name="Ng V."/>
            <person name="Clum A."/>
            <person name="Steindorff A."/>
            <person name="Ohm R."/>
            <person name="Martin F."/>
            <person name="Silar P."/>
            <person name="Natvig D."/>
            <person name="Lalanne C."/>
            <person name="Gautier V."/>
            <person name="Ament-Velasquez S.L."/>
            <person name="Kruys A."/>
            <person name="Hutchinson M.I."/>
            <person name="Powell A.J."/>
            <person name="Barry K."/>
            <person name="Miller A.N."/>
            <person name="Grigoriev I.V."/>
            <person name="Debuchy R."/>
            <person name="Gladieux P."/>
            <person name="Thoren M.H."/>
            <person name="Johannesson H."/>
        </authorList>
    </citation>
    <scope>NUCLEOTIDE SEQUENCE</scope>
    <source>
        <strain evidence="2">SMH2532-1</strain>
    </source>
</reference>
<evidence type="ECO:0000256" key="1">
    <source>
        <dbReference type="SAM" id="MobiDB-lite"/>
    </source>
</evidence>
<feature type="compositionally biased region" description="Polar residues" evidence="1">
    <location>
        <begin position="94"/>
        <end position="110"/>
    </location>
</feature>
<feature type="compositionally biased region" description="Basic and acidic residues" evidence="1">
    <location>
        <begin position="122"/>
        <end position="131"/>
    </location>
</feature>
<dbReference type="GO" id="GO:0003677">
    <property type="term" value="F:DNA binding"/>
    <property type="evidence" value="ECO:0007669"/>
    <property type="project" value="InterPro"/>
</dbReference>
<keyword evidence="3" id="KW-1185">Reference proteome</keyword>
<feature type="compositionally biased region" description="Low complexity" evidence="1">
    <location>
        <begin position="525"/>
        <end position="538"/>
    </location>
</feature>
<feature type="region of interest" description="Disordered" evidence="1">
    <location>
        <begin position="1"/>
        <end position="271"/>
    </location>
</feature>
<feature type="compositionally biased region" description="Acidic residues" evidence="1">
    <location>
        <begin position="635"/>
        <end position="646"/>
    </location>
</feature>
<dbReference type="Proteomes" id="UP001174936">
    <property type="component" value="Unassembled WGS sequence"/>
</dbReference>
<feature type="region of interest" description="Disordered" evidence="1">
    <location>
        <begin position="322"/>
        <end position="663"/>
    </location>
</feature>
<name>A0AA39YF43_9PEZI</name>
<evidence type="ECO:0000313" key="3">
    <source>
        <dbReference type="Proteomes" id="UP001174936"/>
    </source>
</evidence>
<proteinExistence type="predicted"/>